<dbReference type="AlphaFoldDB" id="A0A0U1RJ68"/>
<evidence type="ECO:0000259" key="2">
    <source>
        <dbReference type="Pfam" id="PF09217"/>
    </source>
</evidence>
<accession>A0A0U1RJ68</accession>
<gene>
    <name evidence="3" type="ordered locus">NMA1499</name>
</gene>
<dbReference type="InterPro" id="IPR015300">
    <property type="entry name" value="DNA-bd_pseudobarrel_sf"/>
</dbReference>
<evidence type="ECO:0000313" key="4">
    <source>
        <dbReference type="Proteomes" id="UP000000626"/>
    </source>
</evidence>
<feature type="domain" description="Restriction endonuclease type II EcoRII C-terminal" evidence="1">
    <location>
        <begin position="218"/>
        <end position="386"/>
    </location>
</feature>
<dbReference type="SUPFAM" id="SSF52980">
    <property type="entry name" value="Restriction endonuclease-like"/>
    <property type="match status" value="1"/>
</dbReference>
<proteinExistence type="predicted"/>
<dbReference type="SUPFAM" id="SSF101936">
    <property type="entry name" value="DNA-binding pseudobarrel domain"/>
    <property type="match status" value="1"/>
</dbReference>
<dbReference type="Gene3D" id="3.40.91.80">
    <property type="match status" value="1"/>
</dbReference>
<dbReference type="InterPro" id="IPR023372">
    <property type="entry name" value="Rest_endonuc_II_EcoRII_N"/>
</dbReference>
<dbReference type="Pfam" id="PF09019">
    <property type="entry name" value="EcoRII-C"/>
    <property type="match status" value="1"/>
</dbReference>
<evidence type="ECO:0000313" key="3">
    <source>
        <dbReference type="EMBL" id="CAM08651.1"/>
    </source>
</evidence>
<keyword evidence="3" id="KW-0540">Nuclease</keyword>
<keyword evidence="3" id="KW-0378">Hydrolase</keyword>
<protein>
    <submittedName>
        <fullName evidence="3">Type-II restriction endonuclease</fullName>
    </submittedName>
</protein>
<dbReference type="Pfam" id="PF09217">
    <property type="entry name" value="EcoRII-N"/>
    <property type="match status" value="1"/>
</dbReference>
<dbReference type="Gene3D" id="2.40.330.10">
    <property type="entry name" value="DNA-binding pseudobarrel domain"/>
    <property type="match status" value="1"/>
</dbReference>
<dbReference type="InterPro" id="IPR011335">
    <property type="entry name" value="Restrct_endonuc-II-like"/>
</dbReference>
<sequence>MNDLAAQTIQVVNKSDDLVASAIQTANKSIAVYCRYIRPNDVGTTGSHQSGFYIQKHFSDDLFDVVCQKGTNKTISIKINWQDGSVTNSNFKYYGQGTRNEARITGFGKNFEFLSDKYSGFLLVLCRACYKDLLFHAFVLSSDEDIEIFIAETNILPGSLYLPKKQEVEDNLTKLFSLFPNFPKTEEMAVLARENIALNKTNVSNVLKQWVSKEYELFSIFEKREFEIIKSKITDLDSFINFAHSFTNRRKARAGKSLELHLSRIFDEFSLKFETQAKTEGKKKPDFLFPGSEEYHAMDESGNFIFQTEKLTMLGSKTTCKDRWRQVLNEADRIPHKHLFTLQEGISDTQIQEMSDENLTLVVPKESVKTFGTFGKTHVLTLENFIKYIKSQQVS</sequence>
<dbReference type="GO" id="GO:0003677">
    <property type="term" value="F:DNA binding"/>
    <property type="evidence" value="ECO:0007669"/>
    <property type="project" value="InterPro"/>
</dbReference>
<dbReference type="EMBL" id="AL157959">
    <property type="protein sequence ID" value="CAM08651.1"/>
    <property type="molecule type" value="Genomic_DNA"/>
</dbReference>
<dbReference type="EnsemblBacteria" id="CAM08651">
    <property type="protein sequence ID" value="CAM08651"/>
    <property type="gene ID" value="NMA1499"/>
</dbReference>
<evidence type="ECO:0000259" key="1">
    <source>
        <dbReference type="Pfam" id="PF09019"/>
    </source>
</evidence>
<dbReference type="GO" id="GO:0009036">
    <property type="term" value="F:type II site-specific deoxyribonuclease activity"/>
    <property type="evidence" value="ECO:0007669"/>
    <property type="project" value="InterPro"/>
</dbReference>
<dbReference type="KEGG" id="nma:NMA1499"/>
<reference evidence="3 4" key="1">
    <citation type="journal article" date="2000" name="Nature">
        <title>Complete DNA sequence of a serogroup A strain of Neisseria meningitidis Z2491.</title>
        <authorList>
            <person name="Parkhill J."/>
            <person name="Achtman M."/>
            <person name="James K.D."/>
            <person name="Bentley S.D."/>
            <person name="Churcher C."/>
            <person name="Klee S.R."/>
            <person name="Morelli G."/>
            <person name="Basham D."/>
            <person name="Brown D."/>
            <person name="Chillingworth T."/>
            <person name="Davies R.M."/>
            <person name="Davis P."/>
            <person name="Devlin K."/>
            <person name="Feltwell T."/>
            <person name="Hamlin N."/>
            <person name="Holroyd S."/>
            <person name="Jagels K."/>
            <person name="Leather S."/>
            <person name="Moule S."/>
            <person name="Mungall K."/>
            <person name="Quail M.A."/>
            <person name="Rajandream M.A."/>
            <person name="Rutherford K.M."/>
            <person name="Simmonds M."/>
            <person name="Skelton J."/>
            <person name="Whitehead S."/>
            <person name="Spratt B.G."/>
            <person name="Barrell B.G."/>
        </authorList>
    </citation>
    <scope>NUCLEOTIDE SEQUENCE [LARGE SCALE GENOMIC DNA]</scope>
    <source>
        <strain evidence="4">DSM 15465 / Z2491</strain>
    </source>
</reference>
<dbReference type="InterPro" id="IPR015109">
    <property type="entry name" value="Restrct_endonuc_II_EcoRII_C"/>
</dbReference>
<keyword evidence="3" id="KW-0255">Endonuclease</keyword>
<organism evidence="3 4">
    <name type="scientific">Neisseria meningitidis serogroup A / serotype 4A (strain DSM 15465 / Z2491)</name>
    <dbReference type="NCBI Taxonomy" id="122587"/>
    <lineage>
        <taxon>Bacteria</taxon>
        <taxon>Pseudomonadati</taxon>
        <taxon>Pseudomonadota</taxon>
        <taxon>Betaproteobacteria</taxon>
        <taxon>Neisseriales</taxon>
        <taxon>Neisseriaceae</taxon>
        <taxon>Neisseria</taxon>
    </lineage>
</organism>
<dbReference type="Proteomes" id="UP000000626">
    <property type="component" value="Chromosome"/>
</dbReference>
<dbReference type="RefSeq" id="WP_002246001.1">
    <property type="nucleotide sequence ID" value="NC_003116.1"/>
</dbReference>
<feature type="domain" description="Restriction endonuclease type II EcoRII N-terminal" evidence="2">
    <location>
        <begin position="26"/>
        <end position="167"/>
    </location>
</feature>
<dbReference type="HOGENOM" id="CLU_042008_1_0_4"/>
<dbReference type="CDD" id="cd10016">
    <property type="entry name" value="EcoRII_N"/>
    <property type="match status" value="1"/>
</dbReference>
<name>A0A0U1RJ68_NEIMA</name>
<dbReference type="InterPro" id="IPR038365">
    <property type="entry name" value="EcoRII_C_sf"/>
</dbReference>
<dbReference type="GeneID" id="93385909"/>
<dbReference type="GO" id="GO:0009307">
    <property type="term" value="P:DNA restriction-modification system"/>
    <property type="evidence" value="ECO:0007669"/>
    <property type="project" value="InterPro"/>
</dbReference>